<dbReference type="Proteomes" id="UP000634136">
    <property type="component" value="Unassembled WGS sequence"/>
</dbReference>
<sequence length="58" mass="6741">MTERVALNQYESMVGPDQEPNPQFFESDPTNRNEKLVSFTSETEMEKWITTQLGFKLA</sequence>
<reference evidence="1" key="1">
    <citation type="submission" date="2020-09" db="EMBL/GenBank/DDBJ databases">
        <title>Genome-Enabled Discovery of Anthraquinone Biosynthesis in Senna tora.</title>
        <authorList>
            <person name="Kang S.-H."/>
            <person name="Pandey R.P."/>
            <person name="Lee C.-M."/>
            <person name="Sim J.-S."/>
            <person name="Jeong J.-T."/>
            <person name="Choi B.-S."/>
            <person name="Jung M."/>
            <person name="Ginzburg D."/>
            <person name="Zhao K."/>
            <person name="Won S.Y."/>
            <person name="Oh T.-J."/>
            <person name="Yu Y."/>
            <person name="Kim N.-H."/>
            <person name="Lee O.R."/>
            <person name="Lee T.-H."/>
            <person name="Bashyal P."/>
            <person name="Kim T.-S."/>
            <person name="Lee W.-H."/>
            <person name="Kawkins C."/>
            <person name="Kim C.-K."/>
            <person name="Kim J.S."/>
            <person name="Ahn B.O."/>
            <person name="Rhee S.Y."/>
            <person name="Sohng J.K."/>
        </authorList>
    </citation>
    <scope>NUCLEOTIDE SEQUENCE</scope>
    <source>
        <tissue evidence="1">Leaf</tissue>
    </source>
</reference>
<dbReference type="AlphaFoldDB" id="A0A835CDR0"/>
<proteinExistence type="predicted"/>
<keyword evidence="2" id="KW-1185">Reference proteome</keyword>
<name>A0A835CDR0_9FABA</name>
<accession>A0A835CDR0</accession>
<protein>
    <submittedName>
        <fullName evidence="1">Uncharacterized protein</fullName>
    </submittedName>
</protein>
<gene>
    <name evidence="1" type="ORF">G2W53_005467</name>
</gene>
<comment type="caution">
    <text evidence="1">The sequence shown here is derived from an EMBL/GenBank/DDBJ whole genome shotgun (WGS) entry which is preliminary data.</text>
</comment>
<evidence type="ECO:0000313" key="2">
    <source>
        <dbReference type="Proteomes" id="UP000634136"/>
    </source>
</evidence>
<evidence type="ECO:0000313" key="1">
    <source>
        <dbReference type="EMBL" id="KAF7836985.1"/>
    </source>
</evidence>
<organism evidence="1 2">
    <name type="scientific">Senna tora</name>
    <dbReference type="NCBI Taxonomy" id="362788"/>
    <lineage>
        <taxon>Eukaryota</taxon>
        <taxon>Viridiplantae</taxon>
        <taxon>Streptophyta</taxon>
        <taxon>Embryophyta</taxon>
        <taxon>Tracheophyta</taxon>
        <taxon>Spermatophyta</taxon>
        <taxon>Magnoliopsida</taxon>
        <taxon>eudicotyledons</taxon>
        <taxon>Gunneridae</taxon>
        <taxon>Pentapetalae</taxon>
        <taxon>rosids</taxon>
        <taxon>fabids</taxon>
        <taxon>Fabales</taxon>
        <taxon>Fabaceae</taxon>
        <taxon>Caesalpinioideae</taxon>
        <taxon>Cassia clade</taxon>
        <taxon>Senna</taxon>
    </lineage>
</organism>
<dbReference type="EMBL" id="JAAIUW010000003">
    <property type="protein sequence ID" value="KAF7836985.1"/>
    <property type="molecule type" value="Genomic_DNA"/>
</dbReference>